<gene>
    <name evidence="1" type="ORF">ACFQ08_03155</name>
</gene>
<proteinExistence type="predicted"/>
<dbReference type="SUPFAM" id="SSF55846">
    <property type="entry name" value="N-acetylmuramoyl-L-alanine amidase-like"/>
    <property type="match status" value="1"/>
</dbReference>
<keyword evidence="2" id="KW-1185">Reference proteome</keyword>
<dbReference type="Gene3D" id="3.40.80.10">
    <property type="entry name" value="Peptidoglycan recognition protein-like"/>
    <property type="match status" value="1"/>
</dbReference>
<dbReference type="InterPro" id="IPR036505">
    <property type="entry name" value="Amidase/PGRP_sf"/>
</dbReference>
<reference evidence="2" key="1">
    <citation type="journal article" date="2019" name="Int. J. Syst. Evol. Microbiol.">
        <title>The Global Catalogue of Microorganisms (GCM) 10K type strain sequencing project: providing services to taxonomists for standard genome sequencing and annotation.</title>
        <authorList>
            <consortium name="The Broad Institute Genomics Platform"/>
            <consortium name="The Broad Institute Genome Sequencing Center for Infectious Disease"/>
            <person name="Wu L."/>
            <person name="Ma J."/>
        </authorList>
    </citation>
    <scope>NUCLEOTIDE SEQUENCE [LARGE SCALE GENOMIC DNA]</scope>
    <source>
        <strain evidence="2">CCUG 62974</strain>
    </source>
</reference>
<name>A0ABW3DIK6_9ACTN</name>
<sequence>MSIQRMHMAGGREQPYSDIGYSMVACPHRRVFVGRGPGHIPAANGPGLNSQHYAVLALVGSTGFTQPNDELLHAVLDAVDYLRAHGGAGREIRGHRDGYAT</sequence>
<comment type="caution">
    <text evidence="1">The sequence shown here is derived from an EMBL/GenBank/DDBJ whole genome shotgun (WGS) entry which is preliminary data.</text>
</comment>
<protein>
    <submittedName>
        <fullName evidence="1">N-acetylmuramoyl-L-alanine amidase</fullName>
    </submittedName>
</protein>
<accession>A0ABW3DIK6</accession>
<evidence type="ECO:0000313" key="2">
    <source>
        <dbReference type="Proteomes" id="UP001597024"/>
    </source>
</evidence>
<dbReference type="EMBL" id="JBHTHX010000049">
    <property type="protein sequence ID" value="MFD0883558.1"/>
    <property type="molecule type" value="Genomic_DNA"/>
</dbReference>
<organism evidence="1 2">
    <name type="scientific">Streptosporangium algeriense</name>
    <dbReference type="NCBI Taxonomy" id="1682748"/>
    <lineage>
        <taxon>Bacteria</taxon>
        <taxon>Bacillati</taxon>
        <taxon>Actinomycetota</taxon>
        <taxon>Actinomycetes</taxon>
        <taxon>Streptosporangiales</taxon>
        <taxon>Streptosporangiaceae</taxon>
        <taxon>Streptosporangium</taxon>
    </lineage>
</organism>
<evidence type="ECO:0000313" key="1">
    <source>
        <dbReference type="EMBL" id="MFD0883558.1"/>
    </source>
</evidence>
<feature type="non-terminal residue" evidence="1">
    <location>
        <position position="101"/>
    </location>
</feature>
<dbReference type="Proteomes" id="UP001597024">
    <property type="component" value="Unassembled WGS sequence"/>
</dbReference>